<comment type="caution">
    <text evidence="6">The sequence shown here is derived from an EMBL/GenBank/DDBJ whole genome shotgun (WGS) entry which is preliminary data.</text>
</comment>
<sequence length="296" mass="34067">MHFISEFTQLTQEKRRNMPGPLRRTSAAYMMKKKKGGCLMREKLAQIERLKMRYGTVNAVTDVSFELYEGEILALIGPNGSGKTSTVECLEGLRKPTGGKIELLGCNPHENRRQIYKEIGIQLQETEYPDNIRVKELCRLFSAFYDRPVNWQALLEQLGLSEKANRMVKKLSGGEKQRLSILLALLPHPKILILDELTTGLDPEVRRGMWESLKQIRQSGTTILLVSHYLDEVEYLADRLVYLESGRSRFVGSLDEFRNFVRSKVPAEDWKESLTLEEVYLLMSPKTETLRWEGIL</sequence>
<protein>
    <submittedName>
        <fullName evidence="6">ABC transporter ATP-binding protein</fullName>
    </submittedName>
</protein>
<dbReference type="InterPro" id="IPR017871">
    <property type="entry name" value="ABC_transporter-like_CS"/>
</dbReference>
<keyword evidence="3" id="KW-0547">Nucleotide-binding</keyword>
<dbReference type="GO" id="GO:0016887">
    <property type="term" value="F:ATP hydrolysis activity"/>
    <property type="evidence" value="ECO:0007669"/>
    <property type="project" value="InterPro"/>
</dbReference>
<dbReference type="InterPro" id="IPR050763">
    <property type="entry name" value="ABC_transporter_ATP-binding"/>
</dbReference>
<dbReference type="OrthoDB" id="9804819at2"/>
<comment type="similarity">
    <text evidence="1">Belongs to the ABC transporter superfamily.</text>
</comment>
<dbReference type="Pfam" id="PF00005">
    <property type="entry name" value="ABC_tran"/>
    <property type="match status" value="1"/>
</dbReference>
<keyword evidence="7" id="KW-1185">Reference proteome</keyword>
<organism evidence="6 7">
    <name type="scientific">Emergencia timonensis</name>
    <dbReference type="NCBI Taxonomy" id="1776384"/>
    <lineage>
        <taxon>Bacteria</taxon>
        <taxon>Bacillati</taxon>
        <taxon>Bacillota</taxon>
        <taxon>Clostridia</taxon>
        <taxon>Peptostreptococcales</taxon>
        <taxon>Anaerovoracaceae</taxon>
        <taxon>Emergencia</taxon>
    </lineage>
</organism>
<evidence type="ECO:0000259" key="5">
    <source>
        <dbReference type="PROSITE" id="PS50893"/>
    </source>
</evidence>
<dbReference type="InterPro" id="IPR003439">
    <property type="entry name" value="ABC_transporter-like_ATP-bd"/>
</dbReference>
<keyword evidence="4 6" id="KW-0067">ATP-binding</keyword>
<dbReference type="InterPro" id="IPR027417">
    <property type="entry name" value="P-loop_NTPase"/>
</dbReference>
<reference evidence="6 7" key="1">
    <citation type="submission" date="2018-08" db="EMBL/GenBank/DDBJ databases">
        <title>A genome reference for cultivated species of the human gut microbiota.</title>
        <authorList>
            <person name="Zou Y."/>
            <person name="Xue W."/>
            <person name="Luo G."/>
        </authorList>
    </citation>
    <scope>NUCLEOTIDE SEQUENCE [LARGE SCALE GENOMIC DNA]</scope>
    <source>
        <strain evidence="6 7">AM07-24</strain>
    </source>
</reference>
<evidence type="ECO:0000256" key="3">
    <source>
        <dbReference type="ARBA" id="ARBA00022741"/>
    </source>
</evidence>
<proteinExistence type="inferred from homology"/>
<dbReference type="Proteomes" id="UP000284841">
    <property type="component" value="Unassembled WGS sequence"/>
</dbReference>
<gene>
    <name evidence="6" type="ORF">DW099_05600</name>
</gene>
<evidence type="ECO:0000313" key="7">
    <source>
        <dbReference type="Proteomes" id="UP000284841"/>
    </source>
</evidence>
<dbReference type="PANTHER" id="PTHR42711">
    <property type="entry name" value="ABC TRANSPORTER ATP-BINDING PROTEIN"/>
    <property type="match status" value="1"/>
</dbReference>
<dbReference type="CDD" id="cd03230">
    <property type="entry name" value="ABC_DR_subfamily_A"/>
    <property type="match status" value="1"/>
</dbReference>
<dbReference type="PROSITE" id="PS00211">
    <property type="entry name" value="ABC_TRANSPORTER_1"/>
    <property type="match status" value="1"/>
</dbReference>
<dbReference type="EMBL" id="QRMS01000001">
    <property type="protein sequence ID" value="RHJ90024.1"/>
    <property type="molecule type" value="Genomic_DNA"/>
</dbReference>
<evidence type="ECO:0000256" key="4">
    <source>
        <dbReference type="ARBA" id="ARBA00022840"/>
    </source>
</evidence>
<feature type="domain" description="ABC transporter" evidence="5">
    <location>
        <begin position="45"/>
        <end position="270"/>
    </location>
</feature>
<dbReference type="PANTHER" id="PTHR42711:SF5">
    <property type="entry name" value="ABC TRANSPORTER ATP-BINDING PROTEIN NATA"/>
    <property type="match status" value="1"/>
</dbReference>
<dbReference type="GO" id="GO:0005524">
    <property type="term" value="F:ATP binding"/>
    <property type="evidence" value="ECO:0007669"/>
    <property type="project" value="UniProtKB-KW"/>
</dbReference>
<dbReference type="SMART" id="SM00382">
    <property type="entry name" value="AAA"/>
    <property type="match status" value="1"/>
</dbReference>
<dbReference type="STRING" id="1776384.GCA_900086585_03419"/>
<dbReference type="AlphaFoldDB" id="A0A415E8J6"/>
<dbReference type="Gene3D" id="3.40.50.300">
    <property type="entry name" value="P-loop containing nucleotide triphosphate hydrolases"/>
    <property type="match status" value="1"/>
</dbReference>
<evidence type="ECO:0000256" key="2">
    <source>
        <dbReference type="ARBA" id="ARBA00022448"/>
    </source>
</evidence>
<evidence type="ECO:0000313" key="6">
    <source>
        <dbReference type="EMBL" id="RHJ90024.1"/>
    </source>
</evidence>
<name>A0A415E8J6_9FIRM</name>
<dbReference type="InterPro" id="IPR003593">
    <property type="entry name" value="AAA+_ATPase"/>
</dbReference>
<dbReference type="PROSITE" id="PS50893">
    <property type="entry name" value="ABC_TRANSPORTER_2"/>
    <property type="match status" value="1"/>
</dbReference>
<accession>A0A415E8J6</accession>
<dbReference type="SUPFAM" id="SSF52540">
    <property type="entry name" value="P-loop containing nucleoside triphosphate hydrolases"/>
    <property type="match status" value="1"/>
</dbReference>
<evidence type="ECO:0000256" key="1">
    <source>
        <dbReference type="ARBA" id="ARBA00005417"/>
    </source>
</evidence>
<keyword evidence="2" id="KW-0813">Transport</keyword>